<evidence type="ECO:0000259" key="8">
    <source>
        <dbReference type="Pfam" id="PF07715"/>
    </source>
</evidence>
<dbReference type="EMBL" id="VYXP01000001">
    <property type="protein sequence ID" value="KAA9134061.1"/>
    <property type="molecule type" value="Genomic_DNA"/>
</dbReference>
<dbReference type="Gene3D" id="2.170.130.10">
    <property type="entry name" value="TonB-dependent receptor, plug domain"/>
    <property type="match status" value="1"/>
</dbReference>
<comment type="subcellular location">
    <subcellularLocation>
        <location evidence="1">Cell outer membrane</location>
        <topology evidence="1">Multi-pass membrane protein</topology>
    </subcellularLocation>
</comment>
<sequence>MLLLFATTPAVADTGSMSVEAIDAITRRPIDRVMVSAESRDGTLYSGATENGAVIIEDLPDGFFTFRAESAGYVTAVEPAVRVLERRTGRVRFELQPVLETPLSDTLEEVVVIGRAREADPFGTVSSSFMNREELRNAPGSGSDVMRALSGLPGLVSTGEFASFSVRGHGPRNNLIYVDGFPFQQVVHFEQTLGEEAEIVNGGRYSIFAPNAVSGAEFSPGGWSAEFGGRKASLLQFDVVDGAPSAVGSVRLDLAGLEFLYQGPSGFHDDTTMFVQARRFDFGQLFDLIGEDDIGSPVMTDVIVKTRTQFDDDDEFEFLLIYAPEESTRDVENVIAAVDEPEGIEDVSLLDEDQDLALVGGTWRRLFGSDGQWTNRVYVRGFDKVSSEGEAYPDLVPPGTPPEGVPVRDKLLTVREEETEFGWRSDVSVGNRFGLFTAGLHLASEDINYSTELREDWIQYLYNSDDPRPPGANYIVLQPDDINSVYDASETNYGVYGEQVFEWGDASLRAGLRYDYDGFTGESLVSPRLNFNTMISPYLSLSASAGIFYESPSTLVRAADPDNFDLENEELGHVSAGISYRFSDNWRVLVEAYYQQIDNRLVADSRTDLRVTNDGEGTNLGADFVLTREFADGWTADLVYAWNRFRVDDNDGRGEYDWDFNREHFVSLGGRWEINERWQLGARWKYGSGQPIDRYIVHDDVLAPFPPVRYSQEFTAKNVDRDDAFHSLDVRVDYRRPVGPIDLVLFLDVLNVYGGPTGEPPELNILTGELISDEEEALPLMGLIVEYAW</sequence>
<evidence type="ECO:0000256" key="1">
    <source>
        <dbReference type="ARBA" id="ARBA00004571"/>
    </source>
</evidence>
<evidence type="ECO:0000256" key="7">
    <source>
        <dbReference type="ARBA" id="ARBA00023237"/>
    </source>
</evidence>
<keyword evidence="2" id="KW-0813">Transport</keyword>
<gene>
    <name evidence="9" type="ORF">F3N42_00480</name>
</gene>
<dbReference type="Gene3D" id="2.60.40.1120">
    <property type="entry name" value="Carboxypeptidase-like, regulatory domain"/>
    <property type="match status" value="1"/>
</dbReference>
<organism evidence="9 10">
    <name type="scientific">Marinihelvus fidelis</name>
    <dbReference type="NCBI Taxonomy" id="2613842"/>
    <lineage>
        <taxon>Bacteria</taxon>
        <taxon>Pseudomonadati</taxon>
        <taxon>Pseudomonadota</taxon>
        <taxon>Gammaproteobacteria</taxon>
        <taxon>Chromatiales</taxon>
        <taxon>Wenzhouxiangellaceae</taxon>
        <taxon>Marinihelvus</taxon>
    </lineage>
</organism>
<name>A0A5N0THJ6_9GAMM</name>
<evidence type="ECO:0000256" key="5">
    <source>
        <dbReference type="ARBA" id="ARBA00022729"/>
    </source>
</evidence>
<dbReference type="Pfam" id="PF07715">
    <property type="entry name" value="Plug"/>
    <property type="match status" value="1"/>
</dbReference>
<dbReference type="PANTHER" id="PTHR30069:SF29">
    <property type="entry name" value="HEMOGLOBIN AND HEMOGLOBIN-HAPTOGLOBIN-BINDING PROTEIN 1-RELATED"/>
    <property type="match status" value="1"/>
</dbReference>
<evidence type="ECO:0000313" key="9">
    <source>
        <dbReference type="EMBL" id="KAA9134061.1"/>
    </source>
</evidence>
<dbReference type="Proteomes" id="UP000325372">
    <property type="component" value="Unassembled WGS sequence"/>
</dbReference>
<keyword evidence="4" id="KW-0812">Transmembrane</keyword>
<evidence type="ECO:0000256" key="2">
    <source>
        <dbReference type="ARBA" id="ARBA00022448"/>
    </source>
</evidence>
<evidence type="ECO:0000256" key="6">
    <source>
        <dbReference type="ARBA" id="ARBA00023136"/>
    </source>
</evidence>
<proteinExistence type="predicted"/>
<evidence type="ECO:0000313" key="10">
    <source>
        <dbReference type="Proteomes" id="UP000325372"/>
    </source>
</evidence>
<dbReference type="SUPFAM" id="SSF56935">
    <property type="entry name" value="Porins"/>
    <property type="match status" value="1"/>
</dbReference>
<dbReference type="InterPro" id="IPR036942">
    <property type="entry name" value="Beta-barrel_TonB_sf"/>
</dbReference>
<keyword evidence="9" id="KW-0675">Receptor</keyword>
<evidence type="ECO:0000256" key="4">
    <source>
        <dbReference type="ARBA" id="ARBA00022692"/>
    </source>
</evidence>
<comment type="caution">
    <text evidence="9">The sequence shown here is derived from an EMBL/GenBank/DDBJ whole genome shotgun (WGS) entry which is preliminary data.</text>
</comment>
<dbReference type="GO" id="GO:0015344">
    <property type="term" value="F:siderophore uptake transmembrane transporter activity"/>
    <property type="evidence" value="ECO:0007669"/>
    <property type="project" value="TreeGrafter"/>
</dbReference>
<feature type="domain" description="TonB-dependent receptor plug" evidence="8">
    <location>
        <begin position="126"/>
        <end position="230"/>
    </location>
</feature>
<keyword evidence="7" id="KW-0998">Cell outer membrane</keyword>
<keyword evidence="5" id="KW-0732">Signal</keyword>
<keyword evidence="10" id="KW-1185">Reference proteome</keyword>
<dbReference type="GO" id="GO:0044718">
    <property type="term" value="P:siderophore transmembrane transport"/>
    <property type="evidence" value="ECO:0007669"/>
    <property type="project" value="TreeGrafter"/>
</dbReference>
<dbReference type="PANTHER" id="PTHR30069">
    <property type="entry name" value="TONB-DEPENDENT OUTER MEMBRANE RECEPTOR"/>
    <property type="match status" value="1"/>
</dbReference>
<reference evidence="9 10" key="1">
    <citation type="submission" date="2019-09" db="EMBL/GenBank/DDBJ databases">
        <title>Wenzhouxiangella sp. Genome sequencing and assembly.</title>
        <authorList>
            <person name="Zhang R."/>
        </authorList>
    </citation>
    <scope>NUCLEOTIDE SEQUENCE [LARGE SCALE GENOMIC DNA]</scope>
    <source>
        <strain evidence="9 10">W260</strain>
    </source>
</reference>
<dbReference type="InterPro" id="IPR012910">
    <property type="entry name" value="Plug_dom"/>
</dbReference>
<dbReference type="InterPro" id="IPR039426">
    <property type="entry name" value="TonB-dep_rcpt-like"/>
</dbReference>
<dbReference type="GO" id="GO:0009279">
    <property type="term" value="C:cell outer membrane"/>
    <property type="evidence" value="ECO:0007669"/>
    <property type="project" value="UniProtKB-SubCell"/>
</dbReference>
<protein>
    <submittedName>
        <fullName evidence="9">TonB-dependent receptor</fullName>
    </submittedName>
</protein>
<evidence type="ECO:0000256" key="3">
    <source>
        <dbReference type="ARBA" id="ARBA00022452"/>
    </source>
</evidence>
<keyword evidence="3" id="KW-1134">Transmembrane beta strand</keyword>
<keyword evidence="6" id="KW-0472">Membrane</keyword>
<dbReference type="AlphaFoldDB" id="A0A5N0THJ6"/>
<dbReference type="InterPro" id="IPR037066">
    <property type="entry name" value="Plug_dom_sf"/>
</dbReference>
<dbReference type="Gene3D" id="2.40.170.20">
    <property type="entry name" value="TonB-dependent receptor, beta-barrel domain"/>
    <property type="match status" value="1"/>
</dbReference>
<accession>A0A5N0THJ6</accession>